<dbReference type="EMBL" id="JABWGN010000025">
    <property type="protein sequence ID" value="NUW37985.1"/>
    <property type="molecule type" value="Genomic_DNA"/>
</dbReference>
<accession>A0A7Y6M8Q1</accession>
<dbReference type="AlphaFoldDB" id="A0A7Y6M8Q1"/>
<dbReference type="Proteomes" id="UP000586042">
    <property type="component" value="Unassembled WGS sequence"/>
</dbReference>
<evidence type="ECO:0000313" key="2">
    <source>
        <dbReference type="Proteomes" id="UP000586042"/>
    </source>
</evidence>
<gene>
    <name evidence="1" type="ORF">HTZ77_42295</name>
</gene>
<evidence type="ECO:0000313" key="1">
    <source>
        <dbReference type="EMBL" id="NUW37985.1"/>
    </source>
</evidence>
<name>A0A7Y6M8Q1_9ACTN</name>
<organism evidence="1 2">
    <name type="scientific">Nonomuraea montanisoli</name>
    <dbReference type="NCBI Taxonomy" id="2741721"/>
    <lineage>
        <taxon>Bacteria</taxon>
        <taxon>Bacillati</taxon>
        <taxon>Actinomycetota</taxon>
        <taxon>Actinomycetes</taxon>
        <taxon>Streptosporangiales</taxon>
        <taxon>Streptosporangiaceae</taxon>
        <taxon>Nonomuraea</taxon>
    </lineage>
</organism>
<dbReference type="RefSeq" id="WP_175595426.1">
    <property type="nucleotide sequence ID" value="NZ_JABWGN010000025.1"/>
</dbReference>
<protein>
    <submittedName>
        <fullName evidence="1">SIR2 family protein</fullName>
    </submittedName>
</protein>
<proteinExistence type="predicted"/>
<comment type="caution">
    <text evidence="1">The sequence shown here is derived from an EMBL/GenBank/DDBJ whole genome shotgun (WGS) entry which is preliminary data.</text>
</comment>
<sequence length="313" mass="35386">MHSGGADRDNEDAWKLLVGDLVHGDCVPFLGAGASAERLPLGGELARKWASKIGYPFPDSGDLARVMQYAATMTYRDATRTKRVFVEEEFAGAAPPDGTDQYQVHAVLARYPLPLYVTTNYDDFMFLALQRARKRPAWDLCPWYAASADDWTGSPFREPDYVPSPDRPLVFHLHGHHEEPRSIVLLEDDYLDFLVRLTQDGRHTGVSPALSPGGRPMTLLPSSVRAALRTKALLFVGYGLRDWTFHVLFRTLLHGLGGTQLREHVSIQLNPDDHPVEERRYLERHFESRRIRVLWETPRSFNDKLAAGLRDGP</sequence>
<dbReference type="Pfam" id="PF13289">
    <property type="entry name" value="SIR2_2"/>
    <property type="match status" value="1"/>
</dbReference>
<reference evidence="1 2" key="1">
    <citation type="submission" date="2020-06" db="EMBL/GenBank/DDBJ databases">
        <title>Nonomuraea sp. SMC257, a novel actinomycete isolated from soil.</title>
        <authorList>
            <person name="Chanama M."/>
        </authorList>
    </citation>
    <scope>NUCLEOTIDE SEQUENCE [LARGE SCALE GENOMIC DNA]</scope>
    <source>
        <strain evidence="1 2">SMC257</strain>
    </source>
</reference>
<keyword evidence="2" id="KW-1185">Reference proteome</keyword>